<proteinExistence type="predicted"/>
<dbReference type="EMBL" id="KX397373">
    <property type="protein sequence ID" value="ANZ50507.1"/>
    <property type="molecule type" value="Genomic_DNA"/>
</dbReference>
<reference evidence="2" key="1">
    <citation type="submission" date="2016-06" db="EMBL/GenBank/DDBJ databases">
        <authorList>
            <person name="Berg J.A."/>
            <person name="Stratton M.L."/>
            <person name="Esplin I.D."/>
            <person name="Jensen G.L."/>
            <person name="Merrill B.D."/>
            <person name="Breakwell D.P."/>
            <person name="Hope S."/>
            <person name="Grose J.H."/>
        </authorList>
    </citation>
    <scope>NUCLEOTIDE SEQUENCE [LARGE SCALE GENOMIC DNA]</scope>
</reference>
<dbReference type="Proteomes" id="UP000221949">
    <property type="component" value="Segment"/>
</dbReference>
<gene>
    <name evidence="1" type="ORF">STRATTON_82</name>
</gene>
<accession>A0A1B2IGV9</accession>
<organism evidence="1 2">
    <name type="scientific">Erwinia phage vB_EamM_Stratton</name>
    <dbReference type="NCBI Taxonomy" id="1883378"/>
    <lineage>
        <taxon>Viruses</taxon>
        <taxon>Duplodnaviria</taxon>
        <taxon>Heunggongvirae</taxon>
        <taxon>Uroviricota</taxon>
        <taxon>Caudoviricetes</taxon>
        <taxon>Chimalliviridae</taxon>
        <taxon>Erskinevirus</taxon>
        <taxon>Erskinevirus EaH2</taxon>
    </lineage>
</organism>
<protein>
    <submittedName>
        <fullName evidence="1">Uncharacterized protein</fullName>
    </submittedName>
</protein>
<sequence>MGSGILYLFAKRHTAKITCAKATYVPQSLKTRYSAFESVFKALKRKFDSNVFQIYITYMRENNYLSNPTIS</sequence>
<evidence type="ECO:0000313" key="1">
    <source>
        <dbReference type="EMBL" id="ANZ50507.1"/>
    </source>
</evidence>
<name>A0A1B2IGV9_9CAUD</name>
<evidence type="ECO:0000313" key="2">
    <source>
        <dbReference type="Proteomes" id="UP000221949"/>
    </source>
</evidence>